<dbReference type="PROSITE" id="PS51462">
    <property type="entry name" value="NUDIX"/>
    <property type="match status" value="1"/>
</dbReference>
<dbReference type="InterPro" id="IPR015797">
    <property type="entry name" value="NUDIX_hydrolase-like_dom_sf"/>
</dbReference>
<dbReference type="Pfam" id="PF00293">
    <property type="entry name" value="NUDIX"/>
    <property type="match status" value="1"/>
</dbReference>
<dbReference type="Gene3D" id="3.90.79.10">
    <property type="entry name" value="Nucleoside Triphosphate Pyrophosphohydrolase"/>
    <property type="match status" value="1"/>
</dbReference>
<keyword evidence="2 3" id="KW-0378">Hydrolase</keyword>
<dbReference type="EMBL" id="BAAACG010000008">
    <property type="protein sequence ID" value="GAA0737841.1"/>
    <property type="molecule type" value="Genomic_DNA"/>
</dbReference>
<feature type="domain" description="Nudix hydrolase" evidence="4">
    <location>
        <begin position="6"/>
        <end position="141"/>
    </location>
</feature>
<accession>A0ABN1JEP8</accession>
<comment type="cofactor">
    <cofactor evidence="1">
        <name>Mg(2+)</name>
        <dbReference type="ChEBI" id="CHEBI:18420"/>
    </cofactor>
</comment>
<protein>
    <submittedName>
        <fullName evidence="5">NUDIX domain-containing protein</fullName>
    </submittedName>
</protein>
<comment type="caution">
    <text evidence="5">The sequence shown here is derived from an EMBL/GenBank/DDBJ whole genome shotgun (WGS) entry which is preliminary data.</text>
</comment>
<organism evidence="5 6">
    <name type="scientific">Clostridium oceanicum</name>
    <dbReference type="NCBI Taxonomy" id="1543"/>
    <lineage>
        <taxon>Bacteria</taxon>
        <taxon>Bacillati</taxon>
        <taxon>Bacillota</taxon>
        <taxon>Clostridia</taxon>
        <taxon>Eubacteriales</taxon>
        <taxon>Clostridiaceae</taxon>
        <taxon>Clostridium</taxon>
    </lineage>
</organism>
<dbReference type="SUPFAM" id="SSF55811">
    <property type="entry name" value="Nudix"/>
    <property type="match status" value="1"/>
</dbReference>
<dbReference type="InterPro" id="IPR020476">
    <property type="entry name" value="Nudix_hydrolase"/>
</dbReference>
<evidence type="ECO:0000313" key="5">
    <source>
        <dbReference type="EMBL" id="GAA0737841.1"/>
    </source>
</evidence>
<evidence type="ECO:0000256" key="1">
    <source>
        <dbReference type="ARBA" id="ARBA00001946"/>
    </source>
</evidence>
<dbReference type="PROSITE" id="PS00893">
    <property type="entry name" value="NUDIX_BOX"/>
    <property type="match status" value="1"/>
</dbReference>
<sequence length="145" mass="16518">MFKKDEILPAIAVAVFDRNKNILLQKRSDMKVWGIPSGHVEYGETITNAAIREIFEETGLHIKIVRLISIYSDPKFQIVKYPNGRITHFVTCFFEGKITGGKLCNDSPETLDAKFFSIDDLPTNILKMNPTWIKDALSKKGPYVR</sequence>
<name>A0ABN1JEP8_9CLOT</name>
<proteinExistence type="inferred from homology"/>
<dbReference type="Proteomes" id="UP001501510">
    <property type="component" value="Unassembled WGS sequence"/>
</dbReference>
<reference evidence="5 6" key="1">
    <citation type="journal article" date="2019" name="Int. J. Syst. Evol. Microbiol.">
        <title>The Global Catalogue of Microorganisms (GCM) 10K type strain sequencing project: providing services to taxonomists for standard genome sequencing and annotation.</title>
        <authorList>
            <consortium name="The Broad Institute Genomics Platform"/>
            <consortium name="The Broad Institute Genome Sequencing Center for Infectious Disease"/>
            <person name="Wu L."/>
            <person name="Ma J."/>
        </authorList>
    </citation>
    <scope>NUCLEOTIDE SEQUENCE [LARGE SCALE GENOMIC DNA]</scope>
    <source>
        <strain evidence="5 6">JCM 1407</strain>
    </source>
</reference>
<dbReference type="PANTHER" id="PTHR43046:SF2">
    <property type="entry name" value="8-OXO-DGTP DIPHOSPHATASE-RELATED"/>
    <property type="match status" value="1"/>
</dbReference>
<evidence type="ECO:0000256" key="2">
    <source>
        <dbReference type="ARBA" id="ARBA00022801"/>
    </source>
</evidence>
<evidence type="ECO:0000313" key="6">
    <source>
        <dbReference type="Proteomes" id="UP001501510"/>
    </source>
</evidence>
<keyword evidence="6" id="KW-1185">Reference proteome</keyword>
<dbReference type="InterPro" id="IPR020084">
    <property type="entry name" value="NUDIX_hydrolase_CS"/>
</dbReference>
<gene>
    <name evidence="5" type="ORF">GCM10008906_14500</name>
</gene>
<dbReference type="PRINTS" id="PR00502">
    <property type="entry name" value="NUDIXFAMILY"/>
</dbReference>
<evidence type="ECO:0000256" key="3">
    <source>
        <dbReference type="RuleBase" id="RU003476"/>
    </source>
</evidence>
<dbReference type="PANTHER" id="PTHR43046">
    <property type="entry name" value="GDP-MANNOSE MANNOSYL HYDROLASE"/>
    <property type="match status" value="1"/>
</dbReference>
<dbReference type="RefSeq" id="WP_343760352.1">
    <property type="nucleotide sequence ID" value="NZ_BAAACG010000008.1"/>
</dbReference>
<evidence type="ECO:0000259" key="4">
    <source>
        <dbReference type="PROSITE" id="PS51462"/>
    </source>
</evidence>
<comment type="similarity">
    <text evidence="3">Belongs to the Nudix hydrolase family.</text>
</comment>
<dbReference type="InterPro" id="IPR000086">
    <property type="entry name" value="NUDIX_hydrolase_dom"/>
</dbReference>